<protein>
    <submittedName>
        <fullName evidence="1">DUF98 domain-containing protein</fullName>
    </submittedName>
</protein>
<keyword evidence="2" id="KW-1185">Reference proteome</keyword>
<sequence>MSKQLGAALRTETGIDAIVRRHFCAQSARPADWHDVSAAALSPYHRAVLVCDGTVTRTLEAHTLERIEARCVDQHEVTGDEQHSDWLAAGPDDRVLVRHAELVGQCSRIRYARAESMIAVDRLPIGFRAALEAEPAGIGAALQAAHAESHRQLLFYGRTPDSVCARCYRIIVGARPALVISEWFLR</sequence>
<evidence type="ECO:0000313" key="1">
    <source>
        <dbReference type="EMBL" id="QXN88362.1"/>
    </source>
</evidence>
<organism evidence="1 2">
    <name type="scientific">Nocardia iowensis</name>
    <dbReference type="NCBI Taxonomy" id="204891"/>
    <lineage>
        <taxon>Bacteria</taxon>
        <taxon>Bacillati</taxon>
        <taxon>Actinomycetota</taxon>
        <taxon>Actinomycetes</taxon>
        <taxon>Mycobacteriales</taxon>
        <taxon>Nocardiaceae</taxon>
        <taxon>Nocardia</taxon>
    </lineage>
</organism>
<proteinExistence type="predicted"/>
<dbReference type="InterPro" id="IPR002800">
    <property type="entry name" value="Rv2949c-like"/>
</dbReference>
<dbReference type="Proteomes" id="UP000694257">
    <property type="component" value="Chromosome"/>
</dbReference>
<dbReference type="EMBL" id="CP078145">
    <property type="protein sequence ID" value="QXN88362.1"/>
    <property type="molecule type" value="Genomic_DNA"/>
</dbReference>
<dbReference type="RefSeq" id="WP_218469245.1">
    <property type="nucleotide sequence ID" value="NZ_BAABJN010000008.1"/>
</dbReference>
<reference evidence="1 2" key="1">
    <citation type="submission" date="2021-07" db="EMBL/GenBank/DDBJ databases">
        <title>Whole Genome Sequence of Nocardia Iowensis.</title>
        <authorList>
            <person name="Lamm A."/>
            <person name="Collins-Fairclough A.M."/>
            <person name="Bunk B."/>
            <person name="Sproer C."/>
        </authorList>
    </citation>
    <scope>NUCLEOTIDE SEQUENCE [LARGE SCALE GENOMIC DNA]</scope>
    <source>
        <strain evidence="1 2">NRRL 5646</strain>
    </source>
</reference>
<dbReference type="Pfam" id="PF01947">
    <property type="entry name" value="Rv2949c-like"/>
    <property type="match status" value="1"/>
</dbReference>
<name>A0ABX8RH72_NOCIO</name>
<accession>A0ABX8RH72</accession>
<evidence type="ECO:0000313" key="2">
    <source>
        <dbReference type="Proteomes" id="UP000694257"/>
    </source>
</evidence>
<gene>
    <name evidence="1" type="ORF">KV110_22440</name>
</gene>